<evidence type="ECO:0000313" key="11">
    <source>
        <dbReference type="EMBL" id="GAA5528321.1"/>
    </source>
</evidence>
<dbReference type="InterPro" id="IPR019199">
    <property type="entry name" value="Virulence_VapD/CRISPR_Cas2"/>
</dbReference>
<dbReference type="RefSeq" id="WP_345721938.1">
    <property type="nucleotide sequence ID" value="NZ_BAABRU010000006.1"/>
</dbReference>
<evidence type="ECO:0000256" key="9">
    <source>
        <dbReference type="HAMAP-Rule" id="MF_01471"/>
    </source>
</evidence>
<dbReference type="Proteomes" id="UP001428290">
    <property type="component" value="Unassembled WGS sequence"/>
</dbReference>
<sequence length="92" mass="10603">MFILISYDIPHDKRRSKIAKTLENFGKRVQYSVFECQLTDSQLADVRNRLTALVVPNEDSIRFYSLPKDAVTAILILGHGVVTQDPIFYWTD</sequence>
<keyword evidence="3 9" id="KW-0540">Nuclease</keyword>
<dbReference type="Pfam" id="PF09827">
    <property type="entry name" value="CRISPR_Cas2"/>
    <property type="match status" value="1"/>
</dbReference>
<dbReference type="SUPFAM" id="SSF143430">
    <property type="entry name" value="TTP0101/SSO1404-like"/>
    <property type="match status" value="1"/>
</dbReference>
<comment type="caution">
    <text evidence="11">The sequence shown here is derived from an EMBL/GenBank/DDBJ whole genome shotgun (WGS) entry which is preliminary data.</text>
</comment>
<keyword evidence="4 9" id="KW-0479">Metal-binding</keyword>
<comment type="similarity">
    <text evidence="2 9 10">Belongs to the CRISPR-associated endoribonuclease Cas2 protein family.</text>
</comment>
<comment type="cofactor">
    <cofactor evidence="1 9">
        <name>Mg(2+)</name>
        <dbReference type="ChEBI" id="CHEBI:18420"/>
    </cofactor>
</comment>
<dbReference type="NCBIfam" id="TIGR01573">
    <property type="entry name" value="cas2"/>
    <property type="match status" value="1"/>
</dbReference>
<reference evidence="11 12" key="1">
    <citation type="submission" date="2024-02" db="EMBL/GenBank/DDBJ databases">
        <title>Herpetosiphon gulosus NBRC 112829.</title>
        <authorList>
            <person name="Ichikawa N."/>
            <person name="Katano-Makiyama Y."/>
            <person name="Hidaka K."/>
        </authorList>
    </citation>
    <scope>NUCLEOTIDE SEQUENCE [LARGE SCALE GENOMIC DNA]</scope>
    <source>
        <strain evidence="11 12">NBRC 112829</strain>
    </source>
</reference>
<dbReference type="PANTHER" id="PTHR34405">
    <property type="entry name" value="CRISPR-ASSOCIATED ENDORIBONUCLEASE CAS2"/>
    <property type="match status" value="1"/>
</dbReference>
<dbReference type="Gene3D" id="3.30.70.240">
    <property type="match status" value="1"/>
</dbReference>
<dbReference type="PIRSF" id="PIRSF032582">
    <property type="entry name" value="Cas2"/>
    <property type="match status" value="1"/>
</dbReference>
<comment type="subunit">
    <text evidence="9">Homodimer, forms a heterotetramer with a Cas1 homodimer.</text>
</comment>
<evidence type="ECO:0000256" key="7">
    <source>
        <dbReference type="ARBA" id="ARBA00022842"/>
    </source>
</evidence>
<proteinExistence type="inferred from homology"/>
<evidence type="ECO:0000256" key="6">
    <source>
        <dbReference type="ARBA" id="ARBA00022801"/>
    </source>
</evidence>
<gene>
    <name evidence="11" type="primary">cas2_2</name>
    <name evidence="9" type="synonym">cas2</name>
    <name evidence="11" type="ORF">Hgul01_02119</name>
</gene>
<protein>
    <recommendedName>
        <fullName evidence="9">CRISPR-associated endoribonuclease Cas2</fullName>
        <ecNumber evidence="9">3.1.-.-</ecNumber>
    </recommendedName>
</protein>
<name>A0ABP9X0J7_9CHLR</name>
<evidence type="ECO:0000256" key="3">
    <source>
        <dbReference type="ARBA" id="ARBA00022722"/>
    </source>
</evidence>
<evidence type="ECO:0000313" key="12">
    <source>
        <dbReference type="Proteomes" id="UP001428290"/>
    </source>
</evidence>
<dbReference type="EC" id="3.1.-.-" evidence="9"/>
<keyword evidence="5 9" id="KW-0255">Endonuclease</keyword>
<feature type="binding site" evidence="9">
    <location>
        <position position="8"/>
    </location>
    <ligand>
        <name>Mg(2+)</name>
        <dbReference type="ChEBI" id="CHEBI:18420"/>
        <note>catalytic</note>
    </ligand>
</feature>
<organism evidence="11 12">
    <name type="scientific">Herpetosiphon gulosus</name>
    <dbReference type="NCBI Taxonomy" id="1973496"/>
    <lineage>
        <taxon>Bacteria</taxon>
        <taxon>Bacillati</taxon>
        <taxon>Chloroflexota</taxon>
        <taxon>Chloroflexia</taxon>
        <taxon>Herpetosiphonales</taxon>
        <taxon>Herpetosiphonaceae</taxon>
        <taxon>Herpetosiphon</taxon>
    </lineage>
</organism>
<keyword evidence="7 9" id="KW-0460">Magnesium</keyword>
<evidence type="ECO:0000256" key="10">
    <source>
        <dbReference type="PIRNR" id="PIRNR032582"/>
    </source>
</evidence>
<evidence type="ECO:0000256" key="1">
    <source>
        <dbReference type="ARBA" id="ARBA00001946"/>
    </source>
</evidence>
<comment type="function">
    <text evidence="9">CRISPR (clustered regularly interspaced short palindromic repeat), is an adaptive immune system that provides protection against mobile genetic elements (viruses, transposable elements and conjugative plasmids). CRISPR clusters contain sequences complementary to antecedent mobile elements and target invading nucleic acids. CRISPR clusters are transcribed and processed into CRISPR RNA (crRNA). Functions as a ssRNA-specific endoribonuclease. Involved in the integration of spacer DNA into the CRISPR cassette.</text>
</comment>
<keyword evidence="6 9" id="KW-0378">Hydrolase</keyword>
<dbReference type="GO" id="GO:0004519">
    <property type="term" value="F:endonuclease activity"/>
    <property type="evidence" value="ECO:0007669"/>
    <property type="project" value="UniProtKB-KW"/>
</dbReference>
<dbReference type="EMBL" id="BAABRU010000006">
    <property type="protein sequence ID" value="GAA5528321.1"/>
    <property type="molecule type" value="Genomic_DNA"/>
</dbReference>
<evidence type="ECO:0000256" key="5">
    <source>
        <dbReference type="ARBA" id="ARBA00022759"/>
    </source>
</evidence>
<dbReference type="HAMAP" id="MF_01471">
    <property type="entry name" value="Cas2"/>
    <property type="match status" value="1"/>
</dbReference>
<dbReference type="PANTHER" id="PTHR34405:SF3">
    <property type="entry name" value="CRISPR-ASSOCIATED ENDORIBONUCLEASE CAS2 3"/>
    <property type="match status" value="1"/>
</dbReference>
<dbReference type="CDD" id="cd09725">
    <property type="entry name" value="Cas2_I_II_III"/>
    <property type="match status" value="1"/>
</dbReference>
<evidence type="ECO:0000256" key="2">
    <source>
        <dbReference type="ARBA" id="ARBA00009959"/>
    </source>
</evidence>
<keyword evidence="8 9" id="KW-0051">Antiviral defense</keyword>
<accession>A0ABP9X0J7</accession>
<dbReference type="InterPro" id="IPR021127">
    <property type="entry name" value="CRISPR_associated_Cas2"/>
</dbReference>
<evidence type="ECO:0000256" key="4">
    <source>
        <dbReference type="ARBA" id="ARBA00022723"/>
    </source>
</evidence>
<keyword evidence="12" id="KW-1185">Reference proteome</keyword>
<evidence type="ECO:0000256" key="8">
    <source>
        <dbReference type="ARBA" id="ARBA00023118"/>
    </source>
</evidence>